<reference evidence="2" key="1">
    <citation type="submission" date="2023-03" db="EMBL/GenBank/DDBJ databases">
        <title>MT1 and MT2 Draft Genomes of Novel Species.</title>
        <authorList>
            <person name="Venkateswaran K."/>
        </authorList>
    </citation>
    <scope>NUCLEOTIDE SEQUENCE</scope>
    <source>
        <strain evidence="2">F6_3S_P_1C</strain>
    </source>
</reference>
<name>A0ABT8JG88_9BACL</name>
<sequence length="208" mass="23881">MTQPTSKYQIDSYSKKLKSRNLIESRNKMSTQIVLFVCIHGDLIEEIKPYIGANAFERAAAAFEAWTGISYAEYKKRSDEGEESEEILGEDKAGSTIMFETAEDDPSLLQHQPEKETMLVLSISHITEEINNALLQGQFGTFSYYPKEAGFDINGFFIYVPHKDENLKSFDLPDCVEGIFRYAQSHDSEWILLERDAEIRPDLPVYEW</sequence>
<accession>A0ABT8JG88</accession>
<evidence type="ECO:0000313" key="2">
    <source>
        <dbReference type="EMBL" id="MDN4603868.1"/>
    </source>
</evidence>
<evidence type="ECO:0000313" key="3">
    <source>
        <dbReference type="Proteomes" id="UP001174205"/>
    </source>
</evidence>
<keyword evidence="3" id="KW-1185">Reference proteome</keyword>
<protein>
    <recommendedName>
        <fullName evidence="1">DUF5983 domain-containing protein</fullName>
    </recommendedName>
</protein>
<organism evidence="2 3">
    <name type="scientific">Paenibacillus vandeheii</name>
    <dbReference type="NCBI Taxonomy" id="3035917"/>
    <lineage>
        <taxon>Bacteria</taxon>
        <taxon>Bacillati</taxon>
        <taxon>Bacillota</taxon>
        <taxon>Bacilli</taxon>
        <taxon>Bacillales</taxon>
        <taxon>Paenibacillaceae</taxon>
        <taxon>Paenibacillus</taxon>
    </lineage>
</organism>
<dbReference type="Pfam" id="PF19419">
    <property type="entry name" value="DUF5983"/>
    <property type="match status" value="1"/>
</dbReference>
<comment type="caution">
    <text evidence="2">The sequence shown here is derived from an EMBL/GenBank/DDBJ whole genome shotgun (WGS) entry which is preliminary data.</text>
</comment>
<dbReference type="EMBL" id="JAROCD010000011">
    <property type="protein sequence ID" value="MDN4603868.1"/>
    <property type="molecule type" value="Genomic_DNA"/>
</dbReference>
<feature type="domain" description="DUF5983" evidence="1">
    <location>
        <begin position="118"/>
        <end position="208"/>
    </location>
</feature>
<dbReference type="InterPro" id="IPR046025">
    <property type="entry name" value="DUF5983"/>
</dbReference>
<proteinExistence type="predicted"/>
<gene>
    <name evidence="2" type="ORF">P5G61_21680</name>
</gene>
<dbReference type="RefSeq" id="WP_152532904.1">
    <property type="nucleotide sequence ID" value="NZ_JAROCD010000011.1"/>
</dbReference>
<dbReference type="Proteomes" id="UP001174205">
    <property type="component" value="Unassembled WGS sequence"/>
</dbReference>
<evidence type="ECO:0000259" key="1">
    <source>
        <dbReference type="Pfam" id="PF19419"/>
    </source>
</evidence>